<dbReference type="SUPFAM" id="SSF52141">
    <property type="entry name" value="Uracil-DNA glycosylase-like"/>
    <property type="match status" value="1"/>
</dbReference>
<dbReference type="InterPro" id="IPR036895">
    <property type="entry name" value="Uracil-DNA_glycosylase-like_sf"/>
</dbReference>
<dbReference type="InterPro" id="IPR005122">
    <property type="entry name" value="Uracil-DNA_glycosylase-like"/>
</dbReference>
<organism evidence="5 6">
    <name type="scientific">Aquipuribacter hungaricus</name>
    <dbReference type="NCBI Taxonomy" id="545624"/>
    <lineage>
        <taxon>Bacteria</taxon>
        <taxon>Bacillati</taxon>
        <taxon>Actinomycetota</taxon>
        <taxon>Actinomycetes</taxon>
        <taxon>Micrococcales</taxon>
        <taxon>Intrasporangiaceae</taxon>
        <taxon>Aquipuribacter</taxon>
    </lineage>
</organism>
<protein>
    <submittedName>
        <fullName evidence="5">G/U mismatch-specific DNA glycosylase</fullName>
        <ecNumber evidence="5">3.2.2.28</ecNumber>
    </submittedName>
</protein>
<feature type="domain" description="Uracil-DNA glycosylase-like" evidence="4">
    <location>
        <begin position="36"/>
        <end position="189"/>
    </location>
</feature>
<dbReference type="GO" id="GO:0016798">
    <property type="term" value="F:hydrolase activity, acting on glycosyl bonds"/>
    <property type="evidence" value="ECO:0007669"/>
    <property type="project" value="UniProtKB-KW"/>
</dbReference>
<evidence type="ECO:0000259" key="4">
    <source>
        <dbReference type="Pfam" id="PF03167"/>
    </source>
</evidence>
<dbReference type="CDD" id="cd10028">
    <property type="entry name" value="UDG-F2_TDG_MUG"/>
    <property type="match status" value="1"/>
</dbReference>
<keyword evidence="1" id="KW-0227">DNA damage</keyword>
<dbReference type="RefSeq" id="WP_340294532.1">
    <property type="nucleotide sequence ID" value="NZ_JBBEOI010000165.1"/>
</dbReference>
<accession>A0ABV7WD82</accession>
<dbReference type="PANTHER" id="PTHR12159">
    <property type="entry name" value="G/T AND G/U MISMATCH-SPECIFIC DNA GLYCOSYLASE"/>
    <property type="match status" value="1"/>
</dbReference>
<evidence type="ECO:0000313" key="6">
    <source>
        <dbReference type="Proteomes" id="UP001595685"/>
    </source>
</evidence>
<proteinExistence type="predicted"/>
<reference evidence="6" key="1">
    <citation type="journal article" date="2019" name="Int. J. Syst. Evol. Microbiol.">
        <title>The Global Catalogue of Microorganisms (GCM) 10K type strain sequencing project: providing services to taxonomists for standard genome sequencing and annotation.</title>
        <authorList>
            <consortium name="The Broad Institute Genomics Platform"/>
            <consortium name="The Broad Institute Genome Sequencing Center for Infectious Disease"/>
            <person name="Wu L."/>
            <person name="Ma J."/>
        </authorList>
    </citation>
    <scope>NUCLEOTIDE SEQUENCE [LARGE SCALE GENOMIC DNA]</scope>
    <source>
        <strain evidence="6">NCAIM B.02333</strain>
    </source>
</reference>
<keyword evidence="5" id="KW-0326">Glycosidase</keyword>
<evidence type="ECO:0000256" key="1">
    <source>
        <dbReference type="ARBA" id="ARBA00022763"/>
    </source>
</evidence>
<gene>
    <name evidence="5" type="primary">mug</name>
    <name evidence="5" type="ORF">ACFOLH_02320</name>
</gene>
<evidence type="ECO:0000256" key="3">
    <source>
        <dbReference type="ARBA" id="ARBA00023204"/>
    </source>
</evidence>
<evidence type="ECO:0000313" key="5">
    <source>
        <dbReference type="EMBL" id="MFC3687173.1"/>
    </source>
</evidence>
<name>A0ABV7WD82_9MICO</name>
<dbReference type="Gene3D" id="3.40.470.10">
    <property type="entry name" value="Uracil-DNA glycosylase-like domain"/>
    <property type="match status" value="1"/>
</dbReference>
<sequence length="197" mass="21249">MSRDPDPVPPGPPAPVRALTAEQRARAAGMTTSPLVAPGLRVLFCGINPSLRTAWTGHHFAHPANRFWTALHLSGFTPRRLAPAEQDELLALGLGVTNVASRTTARASELSTEELVEGGRRLAGELAVLRPRWLAVLGVTAYRTAFAEPRAVLGPQERRFGGTRVWVLPNPSGLNAHHTPAQLGERFSELRREVGPA</sequence>
<dbReference type="NCBIfam" id="NF007570">
    <property type="entry name" value="PRK10201.1"/>
    <property type="match status" value="1"/>
</dbReference>
<keyword evidence="6" id="KW-1185">Reference proteome</keyword>
<keyword evidence="3" id="KW-0234">DNA repair</keyword>
<dbReference type="EC" id="3.2.2.28" evidence="5"/>
<comment type="caution">
    <text evidence="5">The sequence shown here is derived from an EMBL/GenBank/DDBJ whole genome shotgun (WGS) entry which is preliminary data.</text>
</comment>
<dbReference type="InterPro" id="IPR015637">
    <property type="entry name" value="MUG/TDG"/>
</dbReference>
<dbReference type="Proteomes" id="UP001595685">
    <property type="component" value="Unassembled WGS sequence"/>
</dbReference>
<dbReference type="PANTHER" id="PTHR12159:SF9">
    <property type="entry name" value="G_T MISMATCH-SPECIFIC THYMINE DNA GLYCOSYLASE"/>
    <property type="match status" value="1"/>
</dbReference>
<evidence type="ECO:0000256" key="2">
    <source>
        <dbReference type="ARBA" id="ARBA00022801"/>
    </source>
</evidence>
<keyword evidence="2 5" id="KW-0378">Hydrolase</keyword>
<dbReference type="EMBL" id="JBHRWW010000001">
    <property type="protein sequence ID" value="MFC3687173.1"/>
    <property type="molecule type" value="Genomic_DNA"/>
</dbReference>
<dbReference type="Pfam" id="PF03167">
    <property type="entry name" value="UDG"/>
    <property type="match status" value="1"/>
</dbReference>